<evidence type="ECO:0000256" key="1">
    <source>
        <dbReference type="SAM" id="SignalP"/>
    </source>
</evidence>
<feature type="signal peptide" evidence="1">
    <location>
        <begin position="1"/>
        <end position="24"/>
    </location>
</feature>
<dbReference type="STRING" id="1920490.GCA_001895925_04432"/>
<reference evidence="2 3" key="2">
    <citation type="submission" date="2018-03" db="EMBL/GenBank/DDBJ databases">
        <title>The ancient ancestry and fast evolution of plastids.</title>
        <authorList>
            <person name="Moore K.R."/>
            <person name="Magnabosco C."/>
            <person name="Momper L."/>
            <person name="Gold D.A."/>
            <person name="Bosak T."/>
            <person name="Fournier G.P."/>
        </authorList>
    </citation>
    <scope>NUCLEOTIDE SEQUENCE [LARGE SCALE GENOMIC DNA]</scope>
    <source>
        <strain evidence="2 3">ULC007</strain>
    </source>
</reference>
<gene>
    <name evidence="2" type="ORF">C7B65_11640</name>
</gene>
<proteinExistence type="predicted"/>
<name>A0A2T1DFS5_9CYAN</name>
<dbReference type="Proteomes" id="UP000238634">
    <property type="component" value="Unassembled WGS sequence"/>
</dbReference>
<keyword evidence="3" id="KW-1185">Reference proteome</keyword>
<organism evidence="2 3">
    <name type="scientific">Phormidesmis priestleyi ULC007</name>
    <dbReference type="NCBI Taxonomy" id="1920490"/>
    <lineage>
        <taxon>Bacteria</taxon>
        <taxon>Bacillati</taxon>
        <taxon>Cyanobacteriota</taxon>
        <taxon>Cyanophyceae</taxon>
        <taxon>Leptolyngbyales</taxon>
        <taxon>Leptolyngbyaceae</taxon>
        <taxon>Phormidesmis</taxon>
    </lineage>
</organism>
<keyword evidence="1" id="KW-0732">Signal</keyword>
<feature type="chain" id="PRO_5015567507" description="Lipoprotein" evidence="1">
    <location>
        <begin position="25"/>
        <end position="146"/>
    </location>
</feature>
<dbReference type="AlphaFoldDB" id="A0A2T1DFS5"/>
<evidence type="ECO:0000313" key="2">
    <source>
        <dbReference type="EMBL" id="PSB19349.1"/>
    </source>
</evidence>
<protein>
    <recommendedName>
        <fullName evidence="4">Lipoprotein</fullName>
    </recommendedName>
</protein>
<dbReference type="OrthoDB" id="490493at2"/>
<evidence type="ECO:0008006" key="4">
    <source>
        <dbReference type="Google" id="ProtNLM"/>
    </source>
</evidence>
<dbReference type="EMBL" id="PVWG01000011">
    <property type="protein sequence ID" value="PSB19349.1"/>
    <property type="molecule type" value="Genomic_DNA"/>
</dbReference>
<accession>A0A2T1DFS5</accession>
<reference evidence="2 3" key="1">
    <citation type="submission" date="2018-02" db="EMBL/GenBank/DDBJ databases">
        <authorList>
            <person name="Cohen D.B."/>
            <person name="Kent A.D."/>
        </authorList>
    </citation>
    <scope>NUCLEOTIDE SEQUENCE [LARGE SCALE GENOMIC DNA]</scope>
    <source>
        <strain evidence="2 3">ULC007</strain>
    </source>
</reference>
<sequence length="146" mass="15898">MSLSQHFRRVLIALSLVLSLTITACGGTAVTAKTTNQPGISNNQSYGQIERGTTQQGQNFGNWVVQTSHGLVQDAYVRGSDKLGVVISPQVRPTEVRTLAKSLVQGFRKNAPNRDLTVLMYAPDKQLVLTAKYDNSTKQIQYGTSS</sequence>
<evidence type="ECO:0000313" key="3">
    <source>
        <dbReference type="Proteomes" id="UP000238634"/>
    </source>
</evidence>
<comment type="caution">
    <text evidence="2">The sequence shown here is derived from an EMBL/GenBank/DDBJ whole genome shotgun (WGS) entry which is preliminary data.</text>
</comment>